<organism evidence="6 7">
    <name type="scientific">Anoxynatronum sibiricum</name>
    <dbReference type="NCBI Taxonomy" id="210623"/>
    <lineage>
        <taxon>Bacteria</taxon>
        <taxon>Bacillati</taxon>
        <taxon>Bacillota</taxon>
        <taxon>Clostridia</taxon>
        <taxon>Eubacteriales</taxon>
        <taxon>Clostridiaceae</taxon>
        <taxon>Anoxynatronum</taxon>
    </lineage>
</organism>
<keyword evidence="2" id="KW-0238">DNA-binding</keyword>
<dbReference type="SUPFAM" id="SSF46785">
    <property type="entry name" value="Winged helix' DNA-binding domain"/>
    <property type="match status" value="1"/>
</dbReference>
<dbReference type="RefSeq" id="WP_343186809.1">
    <property type="nucleotide sequence ID" value="NZ_JBCITM010000017.1"/>
</dbReference>
<dbReference type="SMART" id="SM00895">
    <property type="entry name" value="FCD"/>
    <property type="match status" value="1"/>
</dbReference>
<dbReference type="PANTHER" id="PTHR43537:SF5">
    <property type="entry name" value="UXU OPERON TRANSCRIPTIONAL REGULATOR"/>
    <property type="match status" value="1"/>
</dbReference>
<dbReference type="PROSITE" id="PS50949">
    <property type="entry name" value="HTH_GNTR"/>
    <property type="match status" value="1"/>
</dbReference>
<accession>A0ABU9VWL1</accession>
<dbReference type="Pfam" id="PF07729">
    <property type="entry name" value="FCD"/>
    <property type="match status" value="1"/>
</dbReference>
<keyword evidence="3" id="KW-0804">Transcription</keyword>
<name>A0ABU9VWL1_9CLOT</name>
<dbReference type="InterPro" id="IPR000524">
    <property type="entry name" value="Tscrpt_reg_HTH_GntR"/>
</dbReference>
<reference evidence="6 7" key="1">
    <citation type="submission" date="2024-04" db="EMBL/GenBank/DDBJ databases">
        <title>Genome sequencing and metabolic network reconstruction of aminoacids and betaine degradation by Anoxynatronum sibiricum.</title>
        <authorList>
            <person name="Detkova E.N."/>
            <person name="Boltjanskaja Y.V."/>
            <person name="Mardanov A.V."/>
            <person name="Kevbrin V."/>
        </authorList>
    </citation>
    <scope>NUCLEOTIDE SEQUENCE [LARGE SCALE GENOMIC DNA]</scope>
    <source>
        <strain evidence="6 7">Z-7981</strain>
    </source>
</reference>
<proteinExistence type="predicted"/>
<feature type="domain" description="HTH gntR-type" evidence="5">
    <location>
        <begin position="10"/>
        <end position="78"/>
    </location>
</feature>
<dbReference type="Pfam" id="PF00392">
    <property type="entry name" value="GntR"/>
    <property type="match status" value="1"/>
</dbReference>
<dbReference type="InterPro" id="IPR036388">
    <property type="entry name" value="WH-like_DNA-bd_sf"/>
</dbReference>
<dbReference type="Proteomes" id="UP001407405">
    <property type="component" value="Unassembled WGS sequence"/>
</dbReference>
<dbReference type="Gene3D" id="1.10.10.10">
    <property type="entry name" value="Winged helix-like DNA-binding domain superfamily/Winged helix DNA-binding domain"/>
    <property type="match status" value="1"/>
</dbReference>
<protein>
    <submittedName>
        <fullName evidence="6">FadR/GntR family transcriptional regulator</fullName>
    </submittedName>
</protein>
<evidence type="ECO:0000259" key="5">
    <source>
        <dbReference type="PROSITE" id="PS50949"/>
    </source>
</evidence>
<keyword evidence="7" id="KW-1185">Reference proteome</keyword>
<feature type="region of interest" description="Disordered" evidence="4">
    <location>
        <begin position="225"/>
        <end position="246"/>
    </location>
</feature>
<evidence type="ECO:0000313" key="7">
    <source>
        <dbReference type="Proteomes" id="UP001407405"/>
    </source>
</evidence>
<dbReference type="InterPro" id="IPR008920">
    <property type="entry name" value="TF_FadR/GntR_C"/>
</dbReference>
<evidence type="ECO:0000256" key="4">
    <source>
        <dbReference type="SAM" id="MobiDB-lite"/>
    </source>
</evidence>
<comment type="caution">
    <text evidence="6">The sequence shown here is derived from an EMBL/GenBank/DDBJ whole genome shotgun (WGS) entry which is preliminary data.</text>
</comment>
<dbReference type="CDD" id="cd07377">
    <property type="entry name" value="WHTH_GntR"/>
    <property type="match status" value="1"/>
</dbReference>
<dbReference type="InterPro" id="IPR011711">
    <property type="entry name" value="GntR_C"/>
</dbReference>
<dbReference type="Gene3D" id="1.20.120.530">
    <property type="entry name" value="GntR ligand-binding domain-like"/>
    <property type="match status" value="1"/>
</dbReference>
<keyword evidence="1" id="KW-0805">Transcription regulation</keyword>
<dbReference type="InterPro" id="IPR036390">
    <property type="entry name" value="WH_DNA-bd_sf"/>
</dbReference>
<dbReference type="EMBL" id="JBCITM010000017">
    <property type="protein sequence ID" value="MEN1761522.1"/>
    <property type="molecule type" value="Genomic_DNA"/>
</dbReference>
<gene>
    <name evidence="6" type="ORF">AAIG11_13620</name>
</gene>
<dbReference type="SMART" id="SM00345">
    <property type="entry name" value="HTH_GNTR"/>
    <property type="match status" value="1"/>
</dbReference>
<dbReference type="PANTHER" id="PTHR43537">
    <property type="entry name" value="TRANSCRIPTIONAL REGULATOR, GNTR FAMILY"/>
    <property type="match status" value="1"/>
</dbReference>
<evidence type="ECO:0000313" key="6">
    <source>
        <dbReference type="EMBL" id="MEN1761522.1"/>
    </source>
</evidence>
<sequence length="246" mass="28573">MEQAPKKAGSRPSENVYRYIEQKILSQEWTPGTKIESENQLSQKLGASRISVREAIEKMVALDVLTKKQGGGTFVNELSTSSYLNGLIPMILLNKDNLMDVLEFREMIEASCARLCAERCEEATIRALEENYQTMCQHNNKSAEFAEADYQFHMEIAQGTNNTLMIKVNSLLTDIWKFLQEEFNRYLGPARGVEEHQKILESIRNRDPELAELFMKRHIQRTRREIQAIKDQQDQQDEQKQKQEQE</sequence>
<evidence type="ECO:0000256" key="3">
    <source>
        <dbReference type="ARBA" id="ARBA00023163"/>
    </source>
</evidence>
<dbReference type="SUPFAM" id="SSF48008">
    <property type="entry name" value="GntR ligand-binding domain-like"/>
    <property type="match status" value="1"/>
</dbReference>
<evidence type="ECO:0000256" key="1">
    <source>
        <dbReference type="ARBA" id="ARBA00023015"/>
    </source>
</evidence>
<evidence type="ECO:0000256" key="2">
    <source>
        <dbReference type="ARBA" id="ARBA00023125"/>
    </source>
</evidence>